<dbReference type="EMBL" id="CP030840">
    <property type="protein sequence ID" value="AXC13511.1"/>
    <property type="molecule type" value="Genomic_DNA"/>
</dbReference>
<organism evidence="1 2">
    <name type="scientific">Acidisarcina polymorpha</name>
    <dbReference type="NCBI Taxonomy" id="2211140"/>
    <lineage>
        <taxon>Bacteria</taxon>
        <taxon>Pseudomonadati</taxon>
        <taxon>Acidobacteriota</taxon>
        <taxon>Terriglobia</taxon>
        <taxon>Terriglobales</taxon>
        <taxon>Acidobacteriaceae</taxon>
        <taxon>Acidisarcina</taxon>
    </lineage>
</organism>
<dbReference type="AlphaFoldDB" id="A0A2Z5G307"/>
<evidence type="ECO:0000313" key="2">
    <source>
        <dbReference type="Proteomes" id="UP000253606"/>
    </source>
</evidence>
<sequence length="43" mass="5136">MQEKQHGSIFWAGFSVEHLDSVRLNKVDGNLRYIRRLIRVLRP</sequence>
<proteinExistence type="predicted"/>
<accession>A0A2Z5G307</accession>
<reference evidence="1 2" key="1">
    <citation type="journal article" date="2018" name="Front. Microbiol.">
        <title>Hydrolytic Capabilities as a Key to Environmental Success: Chitinolytic and Cellulolytic Acidobacteria From Acidic Sub-arctic Soils and Boreal Peatlands.</title>
        <authorList>
            <person name="Belova S.E."/>
            <person name="Ravin N.V."/>
            <person name="Pankratov T.A."/>
            <person name="Rakitin A.L."/>
            <person name="Ivanova A.A."/>
            <person name="Beletsky A.V."/>
            <person name="Mardanov A.V."/>
            <person name="Sinninghe Damste J.S."/>
            <person name="Dedysh S.N."/>
        </authorList>
    </citation>
    <scope>NUCLEOTIDE SEQUENCE [LARGE SCALE GENOMIC DNA]</scope>
    <source>
        <strain evidence="1 2">SBC82</strain>
    </source>
</reference>
<name>A0A2Z5G307_9BACT</name>
<keyword evidence="2" id="KW-1185">Reference proteome</keyword>
<protein>
    <submittedName>
        <fullName evidence="1">Uncharacterized protein</fullName>
    </submittedName>
</protein>
<gene>
    <name evidence="1" type="ORF">ACPOL_4234</name>
</gene>
<dbReference type="Proteomes" id="UP000253606">
    <property type="component" value="Chromosome"/>
</dbReference>
<dbReference type="KEGG" id="abas:ACPOL_4234"/>
<evidence type="ECO:0000313" key="1">
    <source>
        <dbReference type="EMBL" id="AXC13511.1"/>
    </source>
</evidence>